<evidence type="ECO:0000313" key="1">
    <source>
        <dbReference type="EMBL" id="EPI68198.1"/>
    </source>
</evidence>
<accession>A0A656IEM0</accession>
<protein>
    <submittedName>
        <fullName evidence="1">Uncharacterized protein</fullName>
    </submittedName>
</protein>
<evidence type="ECO:0000313" key="2">
    <source>
        <dbReference type="Proteomes" id="UP000014535"/>
    </source>
</evidence>
<dbReference type="AlphaFoldDB" id="A0A656IEM0"/>
<organism evidence="1 2">
    <name type="scientific">Salmonella enteritidis (strain 2009K0958)</name>
    <dbReference type="NCBI Taxonomy" id="1192586"/>
    <lineage>
        <taxon>Bacteria</taxon>
        <taxon>Pseudomonadati</taxon>
        <taxon>Pseudomonadota</taxon>
        <taxon>Gammaproteobacteria</taxon>
        <taxon>Enterobacterales</taxon>
        <taxon>Enterobacteriaceae</taxon>
        <taxon>Salmonella</taxon>
    </lineage>
</organism>
<reference evidence="1 2" key="1">
    <citation type="submission" date="2013-04" db="EMBL/GenBank/DDBJ databases">
        <authorList>
            <person name="McClelland M."/>
            <person name="Porwollik S."/>
            <person name="Desai P."/>
            <person name="Cheng P."/>
            <person name="Wollam A."/>
            <person name="Pepin K."/>
            <person name="Palsikar V.B."/>
            <person name="Fulton L."/>
            <person name="Fulton R."/>
            <person name="Delehaunty K."/>
            <person name="Fronick C."/>
            <person name="Godfrey J."/>
            <person name="Waligorski J."/>
            <person name="Appelbaum E."/>
            <person name="Tomlinson C."/>
            <person name="Warren W."/>
            <person name="Sodergren E."/>
            <person name="Weinstock G."/>
            <person name="Wilson R.K."/>
        </authorList>
    </citation>
    <scope>NUCLEOTIDE SEQUENCE [LARGE SCALE GENOMIC DNA]</scope>
    <source>
        <strain evidence="1 2">2009K0958</strain>
    </source>
</reference>
<gene>
    <name evidence="1" type="ORF">A673_02952</name>
</gene>
<sequence length="49" mass="5964">MLALTIRQKTTANKIKSYDDLHIYHHQRSYYSTCNQPLAFFCIHHNHFR</sequence>
<dbReference type="EMBL" id="ATFT01000057">
    <property type="protein sequence ID" value="EPI68198.1"/>
    <property type="molecule type" value="Genomic_DNA"/>
</dbReference>
<proteinExistence type="predicted"/>
<dbReference type="Proteomes" id="UP000014535">
    <property type="component" value="Unassembled WGS sequence"/>
</dbReference>
<name>A0A656IEM0_SALE2</name>
<comment type="caution">
    <text evidence="1">The sequence shown here is derived from an EMBL/GenBank/DDBJ whole genome shotgun (WGS) entry which is preliminary data.</text>
</comment>